<dbReference type="EMBL" id="JACBAF010002169">
    <property type="protein sequence ID" value="KAF7165382.1"/>
    <property type="molecule type" value="Genomic_DNA"/>
</dbReference>
<dbReference type="InterPro" id="IPR002401">
    <property type="entry name" value="Cyt_P450_E_grp-I"/>
</dbReference>
<dbReference type="PANTHER" id="PTHR24305">
    <property type="entry name" value="CYTOCHROME P450"/>
    <property type="match status" value="1"/>
</dbReference>
<accession>A0A8H6Q460</accession>
<dbReference type="Pfam" id="PF00067">
    <property type="entry name" value="p450"/>
    <property type="match status" value="1"/>
</dbReference>
<dbReference type="Proteomes" id="UP000662466">
    <property type="component" value="Unassembled WGS sequence"/>
</dbReference>
<evidence type="ECO:0000256" key="8">
    <source>
        <dbReference type="PIRSR" id="PIRSR602401-1"/>
    </source>
</evidence>
<dbReference type="InterPro" id="IPR001128">
    <property type="entry name" value="Cyt_P450"/>
</dbReference>
<dbReference type="PANTHER" id="PTHR24305:SF29">
    <property type="entry name" value="BENZOATE-PARA-HYDROXYLASE"/>
    <property type="match status" value="1"/>
</dbReference>
<dbReference type="PROSITE" id="PS00086">
    <property type="entry name" value="CYTOCHROME_P450"/>
    <property type="match status" value="1"/>
</dbReference>
<keyword evidence="7 9" id="KW-0503">Monooxygenase</keyword>
<comment type="similarity">
    <text evidence="2 9">Belongs to the cytochrome P450 family.</text>
</comment>
<evidence type="ECO:0000256" key="1">
    <source>
        <dbReference type="ARBA" id="ARBA00001971"/>
    </source>
</evidence>
<organism evidence="10 11">
    <name type="scientific">Aspergillus hiratsukae</name>
    <dbReference type="NCBI Taxonomy" id="1194566"/>
    <lineage>
        <taxon>Eukaryota</taxon>
        <taxon>Fungi</taxon>
        <taxon>Dikarya</taxon>
        <taxon>Ascomycota</taxon>
        <taxon>Pezizomycotina</taxon>
        <taxon>Eurotiomycetes</taxon>
        <taxon>Eurotiomycetidae</taxon>
        <taxon>Eurotiales</taxon>
        <taxon>Aspergillaceae</taxon>
        <taxon>Aspergillus</taxon>
        <taxon>Aspergillus subgen. Fumigati</taxon>
    </lineage>
</organism>
<comment type="caution">
    <text evidence="10">The sequence shown here is derived from an EMBL/GenBank/DDBJ whole genome shotgun (WGS) entry which is preliminary data.</text>
</comment>
<feature type="binding site" description="axial binding residue" evidence="8">
    <location>
        <position position="444"/>
    </location>
    <ligand>
        <name>heme</name>
        <dbReference type="ChEBI" id="CHEBI:30413"/>
    </ligand>
    <ligandPart>
        <name>Fe</name>
        <dbReference type="ChEBI" id="CHEBI:18248"/>
    </ligandPart>
</feature>
<reference evidence="10" key="1">
    <citation type="submission" date="2020-06" db="EMBL/GenBank/DDBJ databases">
        <title>Draft genome sequences of strains closely related to Aspergillus parafelis and Aspergillus hiratsukae.</title>
        <authorList>
            <person name="Dos Santos R.A.C."/>
            <person name="Rivero-Menendez O."/>
            <person name="Steenwyk J.L."/>
            <person name="Mead M.E."/>
            <person name="Goldman G.H."/>
            <person name="Alastruey-Izquierdo A."/>
            <person name="Rokas A."/>
        </authorList>
    </citation>
    <scope>NUCLEOTIDE SEQUENCE</scope>
    <source>
        <strain evidence="10">CNM-CM6106</strain>
    </source>
</reference>
<dbReference type="GO" id="GO:0005506">
    <property type="term" value="F:iron ion binding"/>
    <property type="evidence" value="ECO:0007669"/>
    <property type="project" value="InterPro"/>
</dbReference>
<dbReference type="GO" id="GO:0016705">
    <property type="term" value="F:oxidoreductase activity, acting on paired donors, with incorporation or reduction of molecular oxygen"/>
    <property type="evidence" value="ECO:0007669"/>
    <property type="project" value="InterPro"/>
</dbReference>
<dbReference type="InterPro" id="IPR017972">
    <property type="entry name" value="Cyt_P450_CS"/>
</dbReference>
<evidence type="ECO:0000256" key="4">
    <source>
        <dbReference type="ARBA" id="ARBA00022723"/>
    </source>
</evidence>
<dbReference type="Gene3D" id="1.10.630.10">
    <property type="entry name" value="Cytochrome P450"/>
    <property type="match status" value="1"/>
</dbReference>
<evidence type="ECO:0008006" key="12">
    <source>
        <dbReference type="Google" id="ProtNLM"/>
    </source>
</evidence>
<dbReference type="InterPro" id="IPR036396">
    <property type="entry name" value="Cyt_P450_sf"/>
</dbReference>
<dbReference type="GO" id="GO:0020037">
    <property type="term" value="F:heme binding"/>
    <property type="evidence" value="ECO:0007669"/>
    <property type="project" value="InterPro"/>
</dbReference>
<keyword evidence="6 8" id="KW-0408">Iron</keyword>
<gene>
    <name evidence="10" type="ORF">CNMCM6106_001572</name>
</gene>
<evidence type="ECO:0000256" key="3">
    <source>
        <dbReference type="ARBA" id="ARBA00022617"/>
    </source>
</evidence>
<evidence type="ECO:0000256" key="2">
    <source>
        <dbReference type="ARBA" id="ARBA00010617"/>
    </source>
</evidence>
<dbReference type="InterPro" id="IPR050121">
    <property type="entry name" value="Cytochrome_P450_monoxygenase"/>
</dbReference>
<name>A0A8H6Q460_9EURO</name>
<evidence type="ECO:0000256" key="7">
    <source>
        <dbReference type="ARBA" id="ARBA00023033"/>
    </source>
</evidence>
<proteinExistence type="inferred from homology"/>
<evidence type="ECO:0000256" key="5">
    <source>
        <dbReference type="ARBA" id="ARBA00023002"/>
    </source>
</evidence>
<comment type="cofactor">
    <cofactor evidence="1 8">
        <name>heme</name>
        <dbReference type="ChEBI" id="CHEBI:30413"/>
    </cofactor>
</comment>
<evidence type="ECO:0000313" key="10">
    <source>
        <dbReference type="EMBL" id="KAF7165382.1"/>
    </source>
</evidence>
<sequence length="498" mass="56120">MAVIVLLAVAAVALLVGYPIAEYFVDAKNLRRFPAPSVAGLTDLWALRYHWTNTRYKAIHQAHARLGPIVRIQPHHISFTDPRALRDIYGHGSPIMKSNYYDNVAGEYHDVANATDRADHSRKRRFMSHIFSQKQVLNMEEVINVNLANFVKAMDQRLGQDIDIRYWFNLFTYDAISSLSFGHSFDFLGQGNDQTLAQNPDGSTYPIRVVKTFHDAVTYASFMGHARPGLSRFIRFFFSAIRSSSVKASKDFGAMCLYRATQRIQSGKGDRADFLSKLQEPPKAGIEPMPFGELVAETGILLNAGNDTTASGLTNTLWLLAKHPHTLDKLRAELDTLMDRDMIQPDFNMLMAAPYLRACIDESLRLRPPVAIGLPRVTPPEGSTICGEFIPGGVTVSAPILELHRHPSLFSNPDVYNPERWFDEKELPNLREYVQPFSIGGRACIGRNLAMIELTKVIATVVNRYEVELCNKEEELGMIERFNMNPADCYVRLTPRAR</sequence>
<dbReference type="PRINTS" id="PR00385">
    <property type="entry name" value="P450"/>
</dbReference>
<evidence type="ECO:0000256" key="9">
    <source>
        <dbReference type="RuleBase" id="RU000461"/>
    </source>
</evidence>
<keyword evidence="3 8" id="KW-0349">Heme</keyword>
<protein>
    <recommendedName>
        <fullName evidence="12">Cytochrome P450</fullName>
    </recommendedName>
</protein>
<dbReference type="CDD" id="cd11061">
    <property type="entry name" value="CYP67-like"/>
    <property type="match status" value="1"/>
</dbReference>
<dbReference type="GO" id="GO:0004497">
    <property type="term" value="F:monooxygenase activity"/>
    <property type="evidence" value="ECO:0007669"/>
    <property type="project" value="UniProtKB-KW"/>
</dbReference>
<dbReference type="SUPFAM" id="SSF48264">
    <property type="entry name" value="Cytochrome P450"/>
    <property type="match status" value="1"/>
</dbReference>
<evidence type="ECO:0000313" key="11">
    <source>
        <dbReference type="Proteomes" id="UP000662466"/>
    </source>
</evidence>
<evidence type="ECO:0000256" key="6">
    <source>
        <dbReference type="ARBA" id="ARBA00023004"/>
    </source>
</evidence>
<dbReference type="GO" id="GO:0044283">
    <property type="term" value="P:small molecule biosynthetic process"/>
    <property type="evidence" value="ECO:0007669"/>
    <property type="project" value="UniProtKB-ARBA"/>
</dbReference>
<dbReference type="AlphaFoldDB" id="A0A8H6Q460"/>
<keyword evidence="4 8" id="KW-0479">Metal-binding</keyword>
<dbReference type="PRINTS" id="PR00463">
    <property type="entry name" value="EP450I"/>
</dbReference>
<keyword evidence="5 9" id="KW-0560">Oxidoreductase</keyword>